<dbReference type="AlphaFoldDB" id="A0A212F157"/>
<dbReference type="KEGG" id="dpl:KGM_215201B"/>
<proteinExistence type="predicted"/>
<evidence type="ECO:0000313" key="1">
    <source>
        <dbReference type="EMBL" id="OWR47466.1"/>
    </source>
</evidence>
<accession>A0A212F157</accession>
<dbReference type="EMBL" id="AGBW02010957">
    <property type="protein sequence ID" value="OWR47466.1"/>
    <property type="molecule type" value="Genomic_DNA"/>
</dbReference>
<feature type="non-terminal residue" evidence="1">
    <location>
        <position position="1"/>
    </location>
</feature>
<organism evidence="1 2">
    <name type="scientific">Danaus plexippus plexippus</name>
    <dbReference type="NCBI Taxonomy" id="278856"/>
    <lineage>
        <taxon>Eukaryota</taxon>
        <taxon>Metazoa</taxon>
        <taxon>Ecdysozoa</taxon>
        <taxon>Arthropoda</taxon>
        <taxon>Hexapoda</taxon>
        <taxon>Insecta</taxon>
        <taxon>Pterygota</taxon>
        <taxon>Neoptera</taxon>
        <taxon>Endopterygota</taxon>
        <taxon>Lepidoptera</taxon>
        <taxon>Glossata</taxon>
        <taxon>Ditrysia</taxon>
        <taxon>Papilionoidea</taxon>
        <taxon>Nymphalidae</taxon>
        <taxon>Danainae</taxon>
        <taxon>Danaini</taxon>
        <taxon>Danaina</taxon>
        <taxon>Danaus</taxon>
        <taxon>Danaus</taxon>
    </lineage>
</organism>
<gene>
    <name evidence="1" type="ORF">KGM_215201B</name>
</gene>
<dbReference type="Proteomes" id="UP000007151">
    <property type="component" value="Unassembled WGS sequence"/>
</dbReference>
<name>A0A212F157_DANPL</name>
<evidence type="ECO:0000313" key="2">
    <source>
        <dbReference type="Proteomes" id="UP000007151"/>
    </source>
</evidence>
<comment type="caution">
    <text evidence="1">The sequence shown here is derived from an EMBL/GenBank/DDBJ whole genome shotgun (WGS) entry which is preliminary data.</text>
</comment>
<protein>
    <submittedName>
        <fullName evidence="1">Uncharacterized protein</fullName>
    </submittedName>
</protein>
<reference evidence="1 2" key="1">
    <citation type="journal article" date="2011" name="Cell">
        <title>The monarch butterfly genome yields insights into long-distance migration.</title>
        <authorList>
            <person name="Zhan S."/>
            <person name="Merlin C."/>
            <person name="Boore J.L."/>
            <person name="Reppert S.M."/>
        </authorList>
    </citation>
    <scope>NUCLEOTIDE SEQUENCE [LARGE SCALE GENOMIC DNA]</scope>
    <source>
        <strain evidence="1">F-2</strain>
    </source>
</reference>
<dbReference type="InParanoid" id="A0A212F157"/>
<keyword evidence="2" id="KW-1185">Reference proteome</keyword>
<sequence>VTPYVWPRCETRESLVSREPAA</sequence>